<dbReference type="PANTHER" id="PTHR35992">
    <property type="entry name" value="CYTOMATRIX PROTEIN-LIKE PROTEIN"/>
    <property type="match status" value="1"/>
</dbReference>
<feature type="coiled-coil region" evidence="1">
    <location>
        <begin position="27"/>
        <end position="54"/>
    </location>
</feature>
<feature type="compositionally biased region" description="Polar residues" evidence="2">
    <location>
        <begin position="316"/>
        <end position="333"/>
    </location>
</feature>
<proteinExistence type="predicted"/>
<evidence type="ECO:0000313" key="4">
    <source>
        <dbReference type="RefSeq" id="XP_022132069.1"/>
    </source>
</evidence>
<accession>A0A6J1BS11</accession>
<dbReference type="AlphaFoldDB" id="A0A6J1BS11"/>
<evidence type="ECO:0000256" key="1">
    <source>
        <dbReference type="SAM" id="Coils"/>
    </source>
</evidence>
<protein>
    <submittedName>
        <fullName evidence="4">Protein MLP1-like isoform X1</fullName>
    </submittedName>
</protein>
<organism evidence="3 4">
    <name type="scientific">Momordica charantia</name>
    <name type="common">Bitter gourd</name>
    <name type="synonym">Balsam pear</name>
    <dbReference type="NCBI Taxonomy" id="3673"/>
    <lineage>
        <taxon>Eukaryota</taxon>
        <taxon>Viridiplantae</taxon>
        <taxon>Streptophyta</taxon>
        <taxon>Embryophyta</taxon>
        <taxon>Tracheophyta</taxon>
        <taxon>Spermatophyta</taxon>
        <taxon>Magnoliopsida</taxon>
        <taxon>eudicotyledons</taxon>
        <taxon>Gunneridae</taxon>
        <taxon>Pentapetalae</taxon>
        <taxon>rosids</taxon>
        <taxon>fabids</taxon>
        <taxon>Cucurbitales</taxon>
        <taxon>Cucurbitaceae</taxon>
        <taxon>Momordiceae</taxon>
        <taxon>Momordica</taxon>
    </lineage>
</organism>
<reference evidence="4" key="1">
    <citation type="submission" date="2025-08" db="UniProtKB">
        <authorList>
            <consortium name="RefSeq"/>
        </authorList>
    </citation>
    <scope>IDENTIFICATION</scope>
    <source>
        <strain evidence="4">OHB3-1</strain>
    </source>
</reference>
<evidence type="ECO:0000313" key="3">
    <source>
        <dbReference type="Proteomes" id="UP000504603"/>
    </source>
</evidence>
<sequence>MGKSEESKASIQRRNWGKIFNAVTQMLRTQQNQLETLVKERKLLEDRVRTQHERWVADIRLYEDHISQMKDELLLRNMERSLEASKSDLLMGMKQTEVYLCRLKIEQSEIELEDFKSFFDDLVSHKCSDPQLQENYLRNASETAEANGERESASTAYGTTDGERRFKALEGEVRRLRREYEKLASEKMSEVSALVAEKKFVWNQYNVMENGYTSKLKSKHSELELANQKIEKLVATLEQLQTSSNEKDGIIATLRDQVGKMETDSSKLKEEVSKLSHELEVQRKSMNANATPVLNQCTAGTRPSSLGGKNCKKNRSNVTINKDMSSAQTSLSGNRKRRGDDVISNPGTPRLFTSNFKVPKLKNEINL</sequence>
<feature type="coiled-coil region" evidence="1">
    <location>
        <begin position="216"/>
        <end position="271"/>
    </location>
</feature>
<feature type="region of interest" description="Disordered" evidence="2">
    <location>
        <begin position="299"/>
        <end position="349"/>
    </location>
</feature>
<gene>
    <name evidence="4" type="primary">LOC111005003</name>
</gene>
<name>A0A6J1BS11_MOMCH</name>
<dbReference type="KEGG" id="mcha:111005003"/>
<dbReference type="GeneID" id="111005003"/>
<dbReference type="RefSeq" id="XP_022132069.1">
    <property type="nucleotide sequence ID" value="XM_022276377.1"/>
</dbReference>
<dbReference type="PANTHER" id="PTHR35992:SF1">
    <property type="entry name" value="CYTOMATRIX PROTEIN-LIKE PROTEIN"/>
    <property type="match status" value="1"/>
</dbReference>
<keyword evidence="1" id="KW-0175">Coiled coil</keyword>
<dbReference type="OrthoDB" id="1921280at2759"/>
<dbReference type="Proteomes" id="UP000504603">
    <property type="component" value="Unplaced"/>
</dbReference>
<evidence type="ECO:0000256" key="2">
    <source>
        <dbReference type="SAM" id="MobiDB-lite"/>
    </source>
</evidence>
<keyword evidence="3" id="KW-1185">Reference proteome</keyword>